<organism evidence="1 2">
    <name type="scientific">Paenibacillus woosongensis</name>
    <dbReference type="NCBI Taxonomy" id="307580"/>
    <lineage>
        <taxon>Bacteria</taxon>
        <taxon>Bacillati</taxon>
        <taxon>Bacillota</taxon>
        <taxon>Bacilli</taxon>
        <taxon>Bacillales</taxon>
        <taxon>Paenibacillaceae</taxon>
        <taxon>Paenibacillus</taxon>
    </lineage>
</organism>
<sequence>MVYREGAMGYGPLRKGEPGQILIDSEASMSALRHEYSHYVEAKSNGFPSAAESYQDWEGRIADELKAYTIEIEEAKRLGLDNIAEQLQKNFEAEKQYILDRYGPIIE</sequence>
<dbReference type="AlphaFoldDB" id="A0A7X3CL92"/>
<protein>
    <recommendedName>
        <fullName evidence="3">Tox-MPTase4 domain-containing protein</fullName>
    </recommendedName>
</protein>
<proteinExistence type="predicted"/>
<comment type="caution">
    <text evidence="1">The sequence shown here is derived from an EMBL/GenBank/DDBJ whole genome shotgun (WGS) entry which is preliminary data.</text>
</comment>
<evidence type="ECO:0000313" key="2">
    <source>
        <dbReference type="Proteomes" id="UP000447876"/>
    </source>
</evidence>
<evidence type="ECO:0008006" key="3">
    <source>
        <dbReference type="Google" id="ProtNLM"/>
    </source>
</evidence>
<accession>A0A7X3CL92</accession>
<dbReference type="Proteomes" id="UP000447876">
    <property type="component" value="Unassembled WGS sequence"/>
</dbReference>
<dbReference type="EMBL" id="WNZW01000001">
    <property type="protein sequence ID" value="MUG44173.1"/>
    <property type="molecule type" value="Genomic_DNA"/>
</dbReference>
<reference evidence="1 2" key="1">
    <citation type="submission" date="2019-11" db="EMBL/GenBank/DDBJ databases">
        <title>Draft genome sequences of five Paenibacillus species of dairy origin.</title>
        <authorList>
            <person name="Olajide A.M."/>
            <person name="Chen S."/>
            <person name="Lapointe G."/>
        </authorList>
    </citation>
    <scope>NUCLEOTIDE SEQUENCE [LARGE SCALE GENOMIC DNA]</scope>
    <source>
        <strain evidence="1 2">12CR55</strain>
    </source>
</reference>
<name>A0A7X3CL92_9BACL</name>
<evidence type="ECO:0000313" key="1">
    <source>
        <dbReference type="EMBL" id="MUG44173.1"/>
    </source>
</evidence>
<gene>
    <name evidence="1" type="ORF">GNP95_04055</name>
</gene>